<evidence type="ECO:0000313" key="2">
    <source>
        <dbReference type="EMBL" id="KAJ9607690.1"/>
    </source>
</evidence>
<sequence>MTQAYGYLQRWSMFGSRWMWHNKDYHLRRTKFIIYQLAMINMVVSESIGTAALSDYVKEQSSIEKLHSSAAVHNDDFVGIASYNIFCGVSVATIFGAGFFFDLFFPNRFEPKNIRWAWRLSAVFVTLCTIADALAFTVIVATGNAWISASSEDARQIALEHINPPLVYRHNGRAIAATVFLWLGLIATIASCILLWVYYAHVDTYGPRSHSARMRQEVDKTILVNERAQTGMTPRDQMRTQMSYNTTNGTALTEPPRVLITQDHMAYRVKLMRWQLASRTEQRRKWQFFSSTKESEKVGHLVVNDYPAPLASTFPITAKHCKAHEGAHH</sequence>
<keyword evidence="3" id="KW-1185">Reference proteome</keyword>
<protein>
    <submittedName>
        <fullName evidence="2">Uncharacterized protein</fullName>
    </submittedName>
</protein>
<evidence type="ECO:0000313" key="3">
    <source>
        <dbReference type="Proteomes" id="UP001172673"/>
    </source>
</evidence>
<feature type="transmembrane region" description="Helical" evidence="1">
    <location>
        <begin position="174"/>
        <end position="199"/>
    </location>
</feature>
<keyword evidence="1" id="KW-1133">Transmembrane helix</keyword>
<dbReference type="EMBL" id="JAPDRK010000011">
    <property type="protein sequence ID" value="KAJ9607690.1"/>
    <property type="molecule type" value="Genomic_DNA"/>
</dbReference>
<dbReference type="AlphaFoldDB" id="A0AA39CGX7"/>
<keyword evidence="1" id="KW-0812">Transmembrane</keyword>
<feature type="transmembrane region" description="Helical" evidence="1">
    <location>
        <begin position="32"/>
        <end position="53"/>
    </location>
</feature>
<proteinExistence type="predicted"/>
<feature type="transmembrane region" description="Helical" evidence="1">
    <location>
        <begin position="83"/>
        <end position="105"/>
    </location>
</feature>
<keyword evidence="1" id="KW-0472">Membrane</keyword>
<evidence type="ECO:0000256" key="1">
    <source>
        <dbReference type="SAM" id="Phobius"/>
    </source>
</evidence>
<reference evidence="2" key="1">
    <citation type="submission" date="2022-10" db="EMBL/GenBank/DDBJ databases">
        <title>Culturing micro-colonial fungi from biological soil crusts in the Mojave desert and describing Neophaeococcomyces mojavensis, and introducing the new genera and species Taxawa tesnikishii.</title>
        <authorList>
            <person name="Kurbessoian T."/>
            <person name="Stajich J.E."/>
        </authorList>
    </citation>
    <scope>NUCLEOTIDE SEQUENCE</scope>
    <source>
        <strain evidence="2">TK_41</strain>
    </source>
</reference>
<feature type="transmembrane region" description="Helical" evidence="1">
    <location>
        <begin position="117"/>
        <end position="141"/>
    </location>
</feature>
<comment type="caution">
    <text evidence="2">The sequence shown here is derived from an EMBL/GenBank/DDBJ whole genome shotgun (WGS) entry which is preliminary data.</text>
</comment>
<organism evidence="2 3">
    <name type="scientific">Cladophialophora chaetospira</name>
    <dbReference type="NCBI Taxonomy" id="386627"/>
    <lineage>
        <taxon>Eukaryota</taxon>
        <taxon>Fungi</taxon>
        <taxon>Dikarya</taxon>
        <taxon>Ascomycota</taxon>
        <taxon>Pezizomycotina</taxon>
        <taxon>Eurotiomycetes</taxon>
        <taxon>Chaetothyriomycetidae</taxon>
        <taxon>Chaetothyriales</taxon>
        <taxon>Herpotrichiellaceae</taxon>
        <taxon>Cladophialophora</taxon>
    </lineage>
</organism>
<accession>A0AA39CGX7</accession>
<gene>
    <name evidence="2" type="ORF">H2200_007768</name>
</gene>
<dbReference type="Proteomes" id="UP001172673">
    <property type="component" value="Unassembled WGS sequence"/>
</dbReference>
<name>A0AA39CGX7_9EURO</name>